<proteinExistence type="predicted"/>
<dbReference type="Proteomes" id="UP000192801">
    <property type="component" value="Unassembled WGS sequence"/>
</dbReference>
<dbReference type="EMBL" id="MVHS01000052">
    <property type="protein sequence ID" value="ORA66360.1"/>
    <property type="molecule type" value="Genomic_DNA"/>
</dbReference>
<dbReference type="OrthoDB" id="4763847at2"/>
<dbReference type="AlphaFoldDB" id="A0A1X0D3M4"/>
<gene>
    <name evidence="1" type="ORF">BST26_17460</name>
</gene>
<dbReference type="Pfam" id="PF10824">
    <property type="entry name" value="T7SS_ESX_EspC"/>
    <property type="match status" value="1"/>
</dbReference>
<name>A0A1X0D3M4_9MYCO</name>
<protein>
    <submittedName>
        <fullName evidence="1">Uncharacterized protein</fullName>
    </submittedName>
</protein>
<keyword evidence="2" id="KW-1185">Reference proteome</keyword>
<reference evidence="1 2" key="1">
    <citation type="submission" date="2016-12" db="EMBL/GenBank/DDBJ databases">
        <title>The new phylogeny of genus Mycobacterium.</title>
        <authorList>
            <person name="Tortoli E."/>
            <person name="Trovato A."/>
            <person name="Cirillo D.M."/>
        </authorList>
    </citation>
    <scope>NUCLEOTIDE SEQUENCE [LARGE SCALE GENOMIC DNA]</scope>
    <source>
        <strain evidence="1 2">DSM 45130</strain>
    </source>
</reference>
<accession>A0A1X0D3M4</accession>
<dbReference type="RefSeq" id="WP_083032750.1">
    <property type="nucleotide sequence ID" value="NZ_AP022618.1"/>
</dbReference>
<dbReference type="STRING" id="444597.BST26_17460"/>
<evidence type="ECO:0000313" key="2">
    <source>
        <dbReference type="Proteomes" id="UP000192801"/>
    </source>
</evidence>
<dbReference type="GO" id="GO:0009306">
    <property type="term" value="P:protein secretion"/>
    <property type="evidence" value="ECO:0007669"/>
    <property type="project" value="InterPro"/>
</dbReference>
<organism evidence="1 2">
    <name type="scientific">Mycolicibacterium insubricum</name>
    <dbReference type="NCBI Taxonomy" id="444597"/>
    <lineage>
        <taxon>Bacteria</taxon>
        <taxon>Bacillati</taxon>
        <taxon>Actinomycetota</taxon>
        <taxon>Actinomycetes</taxon>
        <taxon>Mycobacteriales</taxon>
        <taxon>Mycobacteriaceae</taxon>
        <taxon>Mycolicibacterium</taxon>
    </lineage>
</organism>
<sequence>MGEPQNTRVDLAAVAAVADRFDALAARLDEAGRAARPRFDGATAGRAHGNAGRELQRAVEVLITDVAAWARADAEIAAALRSGAARYRAGDTDAAAGMG</sequence>
<comment type="caution">
    <text evidence="1">The sequence shown here is derived from an EMBL/GenBank/DDBJ whole genome shotgun (WGS) entry which is preliminary data.</text>
</comment>
<evidence type="ECO:0000313" key="1">
    <source>
        <dbReference type="EMBL" id="ORA66360.1"/>
    </source>
</evidence>
<dbReference type="InterPro" id="IPR022536">
    <property type="entry name" value="EspC"/>
</dbReference>